<gene>
    <name evidence="1" type="ORF">FZEAL_2498</name>
</gene>
<dbReference type="EMBL" id="JABEYC010000151">
    <property type="protein sequence ID" value="KAF4981776.1"/>
    <property type="molecule type" value="Genomic_DNA"/>
</dbReference>
<evidence type="ECO:0000313" key="1">
    <source>
        <dbReference type="EMBL" id="KAF4981776.1"/>
    </source>
</evidence>
<reference evidence="1" key="1">
    <citation type="journal article" date="2020" name="BMC Genomics">
        <title>Correction to: Identification and distribution of gene clusters required for synthesis of sphingolipid metabolism inhibitors in diverse species of the filamentous fungus Fusarium.</title>
        <authorList>
            <person name="Kim H.S."/>
            <person name="Lohmar J.M."/>
            <person name="Busman M."/>
            <person name="Brown D.W."/>
            <person name="Naumann T.A."/>
            <person name="Divon H.H."/>
            <person name="Lysoe E."/>
            <person name="Uhlig S."/>
            <person name="Proctor R.H."/>
        </authorList>
    </citation>
    <scope>NUCLEOTIDE SEQUENCE</scope>
    <source>
        <strain evidence="1">NRRL 22465</strain>
    </source>
</reference>
<accession>A0A8H4UQR2</accession>
<name>A0A8H4UQR2_9HYPO</name>
<sequence length="189" mass="21104">MGMASHTAAAALKIGKSPLHALSLLELGRGIRGLSLEEMRTDLVELREKHPRMADEFVRLRDELDSRMASETFTREKNGLLVLNSRGHRRHEAGNAFDALVLEIRQEPGLSDFLGPLEEHEIQSTSRNGPVVVINFSVLACHAILIQHHQVKVVGPDDVSGYDIAARRHGSPQGLQDILLCRPWVYRHD</sequence>
<protein>
    <submittedName>
        <fullName evidence="1">Uncharacterized protein</fullName>
    </submittedName>
</protein>
<reference evidence="1" key="2">
    <citation type="submission" date="2020-05" db="EMBL/GenBank/DDBJ databases">
        <authorList>
            <person name="Kim H.-S."/>
            <person name="Proctor R.H."/>
            <person name="Brown D.W."/>
        </authorList>
    </citation>
    <scope>NUCLEOTIDE SEQUENCE</scope>
    <source>
        <strain evidence="1">NRRL 22465</strain>
    </source>
</reference>
<proteinExistence type="predicted"/>
<dbReference type="Proteomes" id="UP000635477">
    <property type="component" value="Unassembled WGS sequence"/>
</dbReference>
<comment type="caution">
    <text evidence="1">The sequence shown here is derived from an EMBL/GenBank/DDBJ whole genome shotgun (WGS) entry which is preliminary data.</text>
</comment>
<keyword evidence="2" id="KW-1185">Reference proteome</keyword>
<dbReference type="OrthoDB" id="9991317at2759"/>
<organism evidence="1 2">
    <name type="scientific">Fusarium zealandicum</name>
    <dbReference type="NCBI Taxonomy" id="1053134"/>
    <lineage>
        <taxon>Eukaryota</taxon>
        <taxon>Fungi</taxon>
        <taxon>Dikarya</taxon>
        <taxon>Ascomycota</taxon>
        <taxon>Pezizomycotina</taxon>
        <taxon>Sordariomycetes</taxon>
        <taxon>Hypocreomycetidae</taxon>
        <taxon>Hypocreales</taxon>
        <taxon>Nectriaceae</taxon>
        <taxon>Fusarium</taxon>
        <taxon>Fusarium staphyleae species complex</taxon>
    </lineage>
</organism>
<dbReference type="AlphaFoldDB" id="A0A8H4UQR2"/>
<evidence type="ECO:0000313" key="2">
    <source>
        <dbReference type="Proteomes" id="UP000635477"/>
    </source>
</evidence>